<keyword evidence="2" id="KW-1185">Reference proteome</keyword>
<dbReference type="InterPro" id="IPR038606">
    <property type="entry name" value="To_sf"/>
</dbReference>
<dbReference type="PANTHER" id="PTHR11008">
    <property type="entry name" value="PROTEIN TAKEOUT-LIKE PROTEIN"/>
    <property type="match status" value="1"/>
</dbReference>
<organism evidence="1 2">
    <name type="scientific">Ignelater luminosus</name>
    <name type="common">Cucubano</name>
    <name type="synonym">Pyrophorus luminosus</name>
    <dbReference type="NCBI Taxonomy" id="2038154"/>
    <lineage>
        <taxon>Eukaryota</taxon>
        <taxon>Metazoa</taxon>
        <taxon>Ecdysozoa</taxon>
        <taxon>Arthropoda</taxon>
        <taxon>Hexapoda</taxon>
        <taxon>Insecta</taxon>
        <taxon>Pterygota</taxon>
        <taxon>Neoptera</taxon>
        <taxon>Endopterygota</taxon>
        <taxon>Coleoptera</taxon>
        <taxon>Polyphaga</taxon>
        <taxon>Elateriformia</taxon>
        <taxon>Elateroidea</taxon>
        <taxon>Elateridae</taxon>
        <taxon>Agrypninae</taxon>
        <taxon>Pyrophorini</taxon>
        <taxon>Ignelater</taxon>
    </lineage>
</organism>
<protein>
    <submittedName>
        <fullName evidence="1">Uncharacterized protein</fullName>
    </submittedName>
</protein>
<accession>A0A8K0FW11</accession>
<name>A0A8K0FW11_IGNLU</name>
<dbReference type="Gene3D" id="3.15.10.30">
    <property type="entry name" value="Haemolymph juvenile hormone binding protein"/>
    <property type="match status" value="2"/>
</dbReference>
<evidence type="ECO:0000313" key="2">
    <source>
        <dbReference type="Proteomes" id="UP000801492"/>
    </source>
</evidence>
<dbReference type="CDD" id="cd09272">
    <property type="entry name" value="RNase_HI_RT_Ty1"/>
    <property type="match status" value="1"/>
</dbReference>
<comment type="caution">
    <text evidence="1">The sequence shown here is derived from an EMBL/GenBank/DDBJ whole genome shotgun (WGS) entry which is preliminary data.</text>
</comment>
<dbReference type="SMART" id="SM00700">
    <property type="entry name" value="JHBP"/>
    <property type="match status" value="1"/>
</dbReference>
<sequence>MFEVADYFPKCFIDDPNLNNCLLEAFDTVRPYIKKGVEEIGIVPFERIVFPNFNMTQETTIIYEMSGRLLQVPIRGNGLMTAALRCLNAKIEIKGRLVLVENVEYYNTTKIKVTINSIQDGNFTLDGLFGGDETLGSTTMAKLNRHRLKIIRACIPGMEKVSEEKFMRFMKSFTGSVPGLSKQISGQSIKGGLANCKENFQISEGTSNYGICYSGVNLEPQTYSDADYTADVDTRKSISGSTAEAKYVSASDAAQKSQWLRTFLKSFEGPVTLFVDNRVAIQRRKGTEHHKHSKHIDVRYHHIRHCIEDSDLKVDRTTDSRYDDEGVDGNLATS</sequence>
<dbReference type="Pfam" id="PF06585">
    <property type="entry name" value="JHBP"/>
    <property type="match status" value="2"/>
</dbReference>
<reference evidence="1" key="1">
    <citation type="submission" date="2019-08" db="EMBL/GenBank/DDBJ databases">
        <title>The genome of the North American firefly Photinus pyralis.</title>
        <authorList>
            <consortium name="Photinus pyralis genome working group"/>
            <person name="Fallon T.R."/>
            <person name="Sander Lower S.E."/>
            <person name="Weng J.-K."/>
        </authorList>
    </citation>
    <scope>NUCLEOTIDE SEQUENCE</scope>
    <source>
        <strain evidence="1">TRF0915ILg1</strain>
        <tissue evidence="1">Whole body</tissue>
    </source>
</reference>
<gene>
    <name evidence="1" type="ORF">ILUMI_26134</name>
</gene>
<dbReference type="AlphaFoldDB" id="A0A8K0FW11"/>
<dbReference type="OrthoDB" id="8175281at2759"/>
<dbReference type="InterPro" id="IPR010562">
    <property type="entry name" value="Haemolymph_juvenile_hormone-bd"/>
</dbReference>
<dbReference type="Proteomes" id="UP000801492">
    <property type="component" value="Unassembled WGS sequence"/>
</dbReference>
<dbReference type="EMBL" id="VTPC01091033">
    <property type="protein sequence ID" value="KAF2880065.1"/>
    <property type="molecule type" value="Genomic_DNA"/>
</dbReference>
<proteinExistence type="predicted"/>
<evidence type="ECO:0000313" key="1">
    <source>
        <dbReference type="EMBL" id="KAF2880065.1"/>
    </source>
</evidence>
<dbReference type="PANTHER" id="PTHR11008:SF41">
    <property type="entry name" value="RE70318P"/>
    <property type="match status" value="1"/>
</dbReference>
<dbReference type="GO" id="GO:0005615">
    <property type="term" value="C:extracellular space"/>
    <property type="evidence" value="ECO:0007669"/>
    <property type="project" value="TreeGrafter"/>
</dbReference>